<dbReference type="PANTHER" id="PTHR31170:SF25">
    <property type="entry name" value="BNAA09G04570D PROTEIN"/>
    <property type="match status" value="1"/>
</dbReference>
<feature type="transmembrane region" description="Helical" evidence="2">
    <location>
        <begin position="544"/>
        <end position="567"/>
    </location>
</feature>
<keyword evidence="2" id="KW-1133">Transmembrane helix</keyword>
<keyword evidence="2" id="KW-0472">Membrane</keyword>
<dbReference type="GeneID" id="125420212"/>
<evidence type="ECO:0000313" key="4">
    <source>
        <dbReference type="RefSeq" id="XP_048322726.2"/>
    </source>
</evidence>
<proteinExistence type="predicted"/>
<feature type="region of interest" description="Disordered" evidence="1">
    <location>
        <begin position="280"/>
        <end position="346"/>
    </location>
</feature>
<dbReference type="AlphaFoldDB" id="A0A6P4ARP1"/>
<protein>
    <submittedName>
        <fullName evidence="4">UPF0481 protein At3g47200-like</fullName>
    </submittedName>
</protein>
<gene>
    <name evidence="4" type="primary">LOC125420212</name>
</gene>
<organism evidence="3 4">
    <name type="scientific">Ziziphus jujuba</name>
    <name type="common">Chinese jujube</name>
    <name type="synonym">Ziziphus sativa</name>
    <dbReference type="NCBI Taxonomy" id="326968"/>
    <lineage>
        <taxon>Eukaryota</taxon>
        <taxon>Viridiplantae</taxon>
        <taxon>Streptophyta</taxon>
        <taxon>Embryophyta</taxon>
        <taxon>Tracheophyta</taxon>
        <taxon>Spermatophyta</taxon>
        <taxon>Magnoliopsida</taxon>
        <taxon>eudicotyledons</taxon>
        <taxon>Gunneridae</taxon>
        <taxon>Pentapetalae</taxon>
        <taxon>rosids</taxon>
        <taxon>fabids</taxon>
        <taxon>Rosales</taxon>
        <taxon>Rhamnaceae</taxon>
        <taxon>Paliureae</taxon>
        <taxon>Ziziphus</taxon>
    </lineage>
</organism>
<evidence type="ECO:0000256" key="1">
    <source>
        <dbReference type="SAM" id="MobiDB-lite"/>
    </source>
</evidence>
<dbReference type="PANTHER" id="PTHR31170">
    <property type="entry name" value="BNAC04G53230D PROTEIN"/>
    <property type="match status" value="1"/>
</dbReference>
<sequence>MEGREEGCLIFEEELSTKRTIIREKAEDSNQLMSQSNPPKQLLNIVIEPVGTSATSSPTSSLVSLDEWLNAIIKPESDASAGSNVQLKRPAAKIRKVPGMLRDIDSNKDCYDPMVVSIGPYHHGKPQLQEIEDLKIKLAKQFVAGISGEPIHALYDKVKEVAMEARGYYDDHEMEAHGEDMEKFTRMMFLDGCFILQYIYMMIDAERRTKLGMKNHLVAFVQRDLFLLENQLPYIVLEALMSMRFKGGDEGKATIDNFIKQTQSLPPKPKSFFYRNFQFRRSSSSSSSRSKPKTPAKSGTGPAPKAPGDTKAAADRTDGRGGSAEPGEASKSGDMKAAADTQAEPSQQVHLHLLDILRKSFVSVPDAASRKNGKSDSAKYKARTHEWYSYRSAKELKTVGIRFKASESGSFSDVHFSSRFLLSGELTLPPLTVDDSTKSLLLNMVAFEMSPDGPDDFCVTSYICLMDSLLDQVEDVVELRNRDILMNYLGSDQQVADLFNDISKNLVPHPHVYNEVKYRIEEHYKNRVKIWVADWLHTHFSSPWTVLAFVGAIFAIILSLIQTYLAANPPK</sequence>
<keyword evidence="3" id="KW-1185">Reference proteome</keyword>
<reference evidence="4" key="1">
    <citation type="submission" date="2025-08" db="UniProtKB">
        <authorList>
            <consortium name="RefSeq"/>
        </authorList>
    </citation>
    <scope>IDENTIFICATION</scope>
    <source>
        <tissue evidence="4">Seedling</tissue>
    </source>
</reference>
<dbReference type="InterPro" id="IPR004158">
    <property type="entry name" value="DUF247_pln"/>
</dbReference>
<name>A0A6P4ARP1_ZIZJJ</name>
<dbReference type="RefSeq" id="XP_048322726.2">
    <property type="nucleotide sequence ID" value="XM_048466769.2"/>
</dbReference>
<dbReference type="Proteomes" id="UP001652623">
    <property type="component" value="Chromosome 11"/>
</dbReference>
<feature type="compositionally biased region" description="Low complexity" evidence="1">
    <location>
        <begin position="280"/>
        <end position="289"/>
    </location>
</feature>
<keyword evidence="2" id="KW-0812">Transmembrane</keyword>
<accession>A0A6P4ARP1</accession>
<dbReference type="Pfam" id="PF03140">
    <property type="entry name" value="DUF247"/>
    <property type="match status" value="2"/>
</dbReference>
<evidence type="ECO:0000313" key="3">
    <source>
        <dbReference type="Proteomes" id="UP001652623"/>
    </source>
</evidence>
<evidence type="ECO:0000256" key="2">
    <source>
        <dbReference type="SAM" id="Phobius"/>
    </source>
</evidence>